<keyword evidence="3" id="KW-1185">Reference proteome</keyword>
<sequence length="386" mass="41241">MDMAVSEGEGVSRAQVAGAIGLATPSAPGRYRESRRTRMRGAPVFAAIDLGTNNCRMLVGTPEARGFRVLDSYSRLTRLGEGLHGEGRLGQPAMERTLAALEVCAGRLERTAPRAIRAVATEACRRASNGGDFLREVRARTGLPIDIITTREEAELAVESCAPLLTAASAADGRAILFDIGGGSTEIAWLRVPRASAGADRRAPARPEVIGSVSIPFGVVTLDEAYGGMLDPAGYSRIVDQVMGALGDFERTHCIRREIARGPVRMIGTSGTLTTLATISLGLQHYQRERVDGLVLDAGTTRAATRTLRGLGMAGLREHRCIGPSRANYVLPGCAIFEALQVMWPVGRVTVADRGLRDGMLLRMIRDHASRPAAMGRPHTVVHCRG</sequence>
<protein>
    <submittedName>
        <fullName evidence="2">Exopolyphosphatase/guanosine-5'-triphosphate, 3'-diphosphate pyrophosphatase</fullName>
        <ecNumber evidence="2">3.6.1.11</ecNumber>
        <ecNumber evidence="2">3.6.1.40</ecNumber>
    </submittedName>
</protein>
<dbReference type="PANTHER" id="PTHR30005">
    <property type="entry name" value="EXOPOLYPHOSPHATASE"/>
    <property type="match status" value="1"/>
</dbReference>
<dbReference type="Gene3D" id="3.30.420.150">
    <property type="entry name" value="Exopolyphosphatase. Domain 2"/>
    <property type="match status" value="1"/>
</dbReference>
<comment type="caution">
    <text evidence="2">The sequence shown here is derived from an EMBL/GenBank/DDBJ whole genome shotgun (WGS) entry which is preliminary data.</text>
</comment>
<dbReference type="GO" id="GO:0008894">
    <property type="term" value="F:guanosine-5'-triphosphate,3'-diphosphate diphosphatase activity"/>
    <property type="evidence" value="ECO:0007669"/>
    <property type="project" value="UniProtKB-EC"/>
</dbReference>
<dbReference type="EC" id="3.6.1.40" evidence="2"/>
<dbReference type="InterPro" id="IPR050273">
    <property type="entry name" value="GppA/Ppx_hydrolase"/>
</dbReference>
<name>A0A839V158_9PROT</name>
<dbReference type="EC" id="3.6.1.11" evidence="2"/>
<evidence type="ECO:0000313" key="2">
    <source>
        <dbReference type="EMBL" id="MBB3174274.1"/>
    </source>
</evidence>
<reference evidence="2 3" key="1">
    <citation type="submission" date="2020-08" db="EMBL/GenBank/DDBJ databases">
        <title>Genomic Encyclopedia of Type Strains, Phase III (KMG-III): the genomes of soil and plant-associated and newly described type strains.</title>
        <authorList>
            <person name="Whitman W."/>
        </authorList>
    </citation>
    <scope>NUCLEOTIDE SEQUENCE [LARGE SCALE GENOMIC DNA]</scope>
    <source>
        <strain evidence="2 3">CECT 8088</strain>
    </source>
</reference>
<dbReference type="Pfam" id="PF02541">
    <property type="entry name" value="Ppx-GppA"/>
    <property type="match status" value="1"/>
</dbReference>
<evidence type="ECO:0000313" key="3">
    <source>
        <dbReference type="Proteomes" id="UP000557688"/>
    </source>
</evidence>
<dbReference type="Gene3D" id="3.30.420.40">
    <property type="match status" value="1"/>
</dbReference>
<dbReference type="CDD" id="cd24054">
    <property type="entry name" value="ASKHA_NBD_AaPPX-GppA_MtPPX2-like"/>
    <property type="match status" value="1"/>
</dbReference>
<organism evidence="2 3">
    <name type="scientific">Endobacter medicaginis</name>
    <dbReference type="NCBI Taxonomy" id="1181271"/>
    <lineage>
        <taxon>Bacteria</taxon>
        <taxon>Pseudomonadati</taxon>
        <taxon>Pseudomonadota</taxon>
        <taxon>Alphaproteobacteria</taxon>
        <taxon>Acetobacterales</taxon>
        <taxon>Acetobacteraceae</taxon>
        <taxon>Endobacter</taxon>
    </lineage>
</organism>
<feature type="domain" description="Ppx/GppA phosphatase N-terminal" evidence="1">
    <location>
        <begin position="67"/>
        <end position="367"/>
    </location>
</feature>
<keyword evidence="2" id="KW-0378">Hydrolase</keyword>
<accession>A0A839V158</accession>
<dbReference type="InterPro" id="IPR043129">
    <property type="entry name" value="ATPase_NBD"/>
</dbReference>
<dbReference type="EMBL" id="JACHXV010000006">
    <property type="protein sequence ID" value="MBB3174274.1"/>
    <property type="molecule type" value="Genomic_DNA"/>
</dbReference>
<dbReference type="Proteomes" id="UP000557688">
    <property type="component" value="Unassembled WGS sequence"/>
</dbReference>
<evidence type="ECO:0000259" key="1">
    <source>
        <dbReference type="Pfam" id="PF02541"/>
    </source>
</evidence>
<dbReference type="AlphaFoldDB" id="A0A839V158"/>
<gene>
    <name evidence="2" type="ORF">FHR90_002110</name>
</gene>
<dbReference type="InterPro" id="IPR003695">
    <property type="entry name" value="Ppx_GppA_N"/>
</dbReference>
<proteinExistence type="predicted"/>
<dbReference type="SUPFAM" id="SSF53067">
    <property type="entry name" value="Actin-like ATPase domain"/>
    <property type="match status" value="2"/>
</dbReference>
<dbReference type="GO" id="GO:0004309">
    <property type="term" value="F:exopolyphosphatase activity"/>
    <property type="evidence" value="ECO:0007669"/>
    <property type="project" value="UniProtKB-EC"/>
</dbReference>
<dbReference type="PANTHER" id="PTHR30005:SF0">
    <property type="entry name" value="RETROGRADE REGULATION PROTEIN 2"/>
    <property type="match status" value="1"/>
</dbReference>